<comment type="catalytic activity">
    <reaction evidence="1">
        <text>inosine + phosphate = alpha-D-ribose 1-phosphate + hypoxanthine</text>
        <dbReference type="Rhea" id="RHEA:27646"/>
        <dbReference type="ChEBI" id="CHEBI:17368"/>
        <dbReference type="ChEBI" id="CHEBI:17596"/>
        <dbReference type="ChEBI" id="CHEBI:43474"/>
        <dbReference type="ChEBI" id="CHEBI:57720"/>
        <dbReference type="EC" id="2.4.2.1"/>
    </reaction>
    <physiologicalReaction direction="left-to-right" evidence="1">
        <dbReference type="Rhea" id="RHEA:27647"/>
    </physiologicalReaction>
</comment>
<evidence type="ECO:0000313" key="13">
    <source>
        <dbReference type="Proteomes" id="UP000683246"/>
    </source>
</evidence>
<dbReference type="SUPFAM" id="SSF64438">
    <property type="entry name" value="CNF1/YfiH-like putative cysteine hydrolases"/>
    <property type="match status" value="1"/>
</dbReference>
<evidence type="ECO:0000256" key="10">
    <source>
        <dbReference type="ARBA" id="ARBA00049893"/>
    </source>
</evidence>
<evidence type="ECO:0000256" key="3">
    <source>
        <dbReference type="ARBA" id="ARBA00007353"/>
    </source>
</evidence>
<dbReference type="GO" id="GO:0016787">
    <property type="term" value="F:hydrolase activity"/>
    <property type="evidence" value="ECO:0007669"/>
    <property type="project" value="UniProtKB-KW"/>
</dbReference>
<comment type="similarity">
    <text evidence="3 11">Belongs to the purine nucleoside phosphorylase YfiH/LACC1 family.</text>
</comment>
<dbReference type="InterPro" id="IPR011324">
    <property type="entry name" value="Cytotoxic_necrot_fac-like_cat"/>
</dbReference>
<comment type="catalytic activity">
    <reaction evidence="9">
        <text>adenosine + phosphate = alpha-D-ribose 1-phosphate + adenine</text>
        <dbReference type="Rhea" id="RHEA:27642"/>
        <dbReference type="ChEBI" id="CHEBI:16335"/>
        <dbReference type="ChEBI" id="CHEBI:16708"/>
        <dbReference type="ChEBI" id="CHEBI:43474"/>
        <dbReference type="ChEBI" id="CHEBI:57720"/>
        <dbReference type="EC" id="2.4.2.1"/>
    </reaction>
    <physiologicalReaction direction="left-to-right" evidence="9">
        <dbReference type="Rhea" id="RHEA:27643"/>
    </physiologicalReaction>
</comment>
<sequence>MESDVFTIHREGHLMYLTIPAFDKTGLVHHCFSTKLGGVSEGIYESMNVSFGRGDSDENVKKNLEILCGAIGIDAKDLVFSDQIHKDVIMTVGENDRGKGIVRENDIVGVDGLMTNRVKVPLHTTYADCVPLYFLDTVKKVIAISHAGWRGTVKAIGAKTVNKMVEAYDSQPEDILVCIAPSIGPCCFEVGEEVVQEFRQTFNEYEQKKVIRKMPESKYKINLWTANKLVLLSAGILPEHITVTDICTKCNHDVMFSHRATKGKRGSLAAIMQLKPKHFYY</sequence>
<evidence type="ECO:0000256" key="4">
    <source>
        <dbReference type="ARBA" id="ARBA00022679"/>
    </source>
</evidence>
<comment type="function">
    <text evidence="2">Purine nucleoside enzyme that catalyzes the phosphorolysis of adenosine and inosine nucleosides, yielding D-ribose 1-phosphate and the respective free bases, adenine and hypoxanthine. Also catalyzes the phosphorolysis of S-methyl-5'-thioadenosine into adenine and S-methyl-5-thio-alpha-D-ribose 1-phosphate. Also has adenosine deaminase activity.</text>
</comment>
<dbReference type="NCBIfam" id="TIGR00726">
    <property type="entry name" value="peptidoglycan editing factor PgeF"/>
    <property type="match status" value="1"/>
</dbReference>
<dbReference type="RefSeq" id="WP_212698478.1">
    <property type="nucleotide sequence ID" value="NZ_CP058649.1"/>
</dbReference>
<evidence type="ECO:0000256" key="8">
    <source>
        <dbReference type="ARBA" id="ARBA00047989"/>
    </source>
</evidence>
<name>A0A8J8MJK1_9FIRM</name>
<accession>A0A8J8MJK1</accession>
<evidence type="ECO:0000256" key="6">
    <source>
        <dbReference type="ARBA" id="ARBA00022801"/>
    </source>
</evidence>
<keyword evidence="7" id="KW-0862">Zinc</keyword>
<evidence type="ECO:0000256" key="9">
    <source>
        <dbReference type="ARBA" id="ARBA00048968"/>
    </source>
</evidence>
<dbReference type="PANTHER" id="PTHR30616">
    <property type="entry name" value="UNCHARACTERIZED PROTEIN YFIH"/>
    <property type="match status" value="1"/>
</dbReference>
<dbReference type="Pfam" id="PF02578">
    <property type="entry name" value="Cu-oxidase_4"/>
    <property type="match status" value="1"/>
</dbReference>
<evidence type="ECO:0000313" key="12">
    <source>
        <dbReference type="EMBL" id="QUI22982.1"/>
    </source>
</evidence>
<evidence type="ECO:0000256" key="5">
    <source>
        <dbReference type="ARBA" id="ARBA00022723"/>
    </source>
</evidence>
<keyword evidence="4" id="KW-0808">Transferase</keyword>
<keyword evidence="13" id="KW-1185">Reference proteome</keyword>
<dbReference type="Gene3D" id="3.60.140.10">
    <property type="entry name" value="CNF1/YfiH-like putative cysteine hydrolases"/>
    <property type="match status" value="1"/>
</dbReference>
<dbReference type="KEGG" id="vpy:HZI73_12075"/>
<dbReference type="GO" id="GO:0017061">
    <property type="term" value="F:S-methyl-5-thioadenosine phosphorylase activity"/>
    <property type="evidence" value="ECO:0007669"/>
    <property type="project" value="UniProtKB-EC"/>
</dbReference>
<evidence type="ECO:0000256" key="2">
    <source>
        <dbReference type="ARBA" id="ARBA00003215"/>
    </source>
</evidence>
<gene>
    <name evidence="12" type="primary">pgeF</name>
    <name evidence="12" type="ORF">HZI73_12075</name>
</gene>
<keyword evidence="5" id="KW-0479">Metal-binding</keyword>
<dbReference type="CDD" id="cd16833">
    <property type="entry name" value="YfiH"/>
    <property type="match status" value="1"/>
</dbReference>
<dbReference type="AlphaFoldDB" id="A0A8J8MJK1"/>
<evidence type="ECO:0000256" key="1">
    <source>
        <dbReference type="ARBA" id="ARBA00000553"/>
    </source>
</evidence>
<dbReference type="InterPro" id="IPR003730">
    <property type="entry name" value="Cu_polyphenol_OxRdtase"/>
</dbReference>
<dbReference type="InterPro" id="IPR038371">
    <property type="entry name" value="Cu_polyphenol_OxRdtase_sf"/>
</dbReference>
<reference evidence="12" key="1">
    <citation type="submission" date="2020-07" db="EMBL/GenBank/DDBJ databases">
        <title>Vallitalea pronyensis genome.</title>
        <authorList>
            <person name="Postec A."/>
        </authorList>
    </citation>
    <scope>NUCLEOTIDE SEQUENCE</scope>
    <source>
        <strain evidence="12">FatNI3</strain>
    </source>
</reference>
<dbReference type="GO" id="GO:0005507">
    <property type="term" value="F:copper ion binding"/>
    <property type="evidence" value="ECO:0007669"/>
    <property type="project" value="TreeGrafter"/>
</dbReference>
<organism evidence="12 13">
    <name type="scientific">Vallitalea pronyensis</name>
    <dbReference type="NCBI Taxonomy" id="1348613"/>
    <lineage>
        <taxon>Bacteria</taxon>
        <taxon>Bacillati</taxon>
        <taxon>Bacillota</taxon>
        <taxon>Clostridia</taxon>
        <taxon>Lachnospirales</taxon>
        <taxon>Vallitaleaceae</taxon>
        <taxon>Vallitalea</taxon>
    </lineage>
</organism>
<evidence type="ECO:0000256" key="11">
    <source>
        <dbReference type="RuleBase" id="RU361274"/>
    </source>
</evidence>
<proteinExistence type="inferred from homology"/>
<protein>
    <recommendedName>
        <fullName evidence="11">Purine nucleoside phosphorylase</fullName>
    </recommendedName>
</protein>
<dbReference type="Proteomes" id="UP000683246">
    <property type="component" value="Chromosome"/>
</dbReference>
<comment type="catalytic activity">
    <reaction evidence="10">
        <text>S-methyl-5'-thioadenosine + phosphate = 5-(methylsulfanyl)-alpha-D-ribose 1-phosphate + adenine</text>
        <dbReference type="Rhea" id="RHEA:11852"/>
        <dbReference type="ChEBI" id="CHEBI:16708"/>
        <dbReference type="ChEBI" id="CHEBI:17509"/>
        <dbReference type="ChEBI" id="CHEBI:43474"/>
        <dbReference type="ChEBI" id="CHEBI:58533"/>
        <dbReference type="EC" id="2.4.2.28"/>
    </reaction>
    <physiologicalReaction direction="left-to-right" evidence="10">
        <dbReference type="Rhea" id="RHEA:11853"/>
    </physiologicalReaction>
</comment>
<evidence type="ECO:0000256" key="7">
    <source>
        <dbReference type="ARBA" id="ARBA00022833"/>
    </source>
</evidence>
<comment type="catalytic activity">
    <reaction evidence="8">
        <text>adenosine + H2O + H(+) = inosine + NH4(+)</text>
        <dbReference type="Rhea" id="RHEA:24408"/>
        <dbReference type="ChEBI" id="CHEBI:15377"/>
        <dbReference type="ChEBI" id="CHEBI:15378"/>
        <dbReference type="ChEBI" id="CHEBI:16335"/>
        <dbReference type="ChEBI" id="CHEBI:17596"/>
        <dbReference type="ChEBI" id="CHEBI:28938"/>
        <dbReference type="EC" id="3.5.4.4"/>
    </reaction>
    <physiologicalReaction direction="left-to-right" evidence="8">
        <dbReference type="Rhea" id="RHEA:24409"/>
    </physiologicalReaction>
</comment>
<dbReference type="EMBL" id="CP058649">
    <property type="protein sequence ID" value="QUI22982.1"/>
    <property type="molecule type" value="Genomic_DNA"/>
</dbReference>
<dbReference type="PANTHER" id="PTHR30616:SF2">
    <property type="entry name" value="PURINE NUCLEOSIDE PHOSPHORYLASE LACC1"/>
    <property type="match status" value="1"/>
</dbReference>
<keyword evidence="6" id="KW-0378">Hydrolase</keyword>